<keyword evidence="2" id="KW-0812">Transmembrane</keyword>
<feature type="compositionally biased region" description="Basic and acidic residues" evidence="1">
    <location>
        <begin position="119"/>
        <end position="140"/>
    </location>
</feature>
<protein>
    <submittedName>
        <fullName evidence="3">Uncharacterized protein</fullName>
    </submittedName>
</protein>
<keyword evidence="2" id="KW-0472">Membrane</keyword>
<name>A0A1U6GRZ6_9SPHN</name>
<reference evidence="4" key="1">
    <citation type="submission" date="2017-02" db="EMBL/GenBank/DDBJ databases">
        <authorList>
            <person name="Varghese N."/>
            <person name="Submissions S."/>
        </authorList>
    </citation>
    <scope>NUCLEOTIDE SEQUENCE [LARGE SCALE GENOMIC DNA]</scope>
    <source>
        <strain evidence="4">SM117</strain>
    </source>
</reference>
<keyword evidence="4" id="KW-1185">Reference proteome</keyword>
<accession>A0A1U6GRZ6</accession>
<dbReference type="EMBL" id="FVZE01000001">
    <property type="protein sequence ID" value="SLJ86190.1"/>
    <property type="molecule type" value="Genomic_DNA"/>
</dbReference>
<evidence type="ECO:0000256" key="1">
    <source>
        <dbReference type="SAM" id="MobiDB-lite"/>
    </source>
</evidence>
<evidence type="ECO:0000256" key="2">
    <source>
        <dbReference type="SAM" id="Phobius"/>
    </source>
</evidence>
<keyword evidence="2" id="KW-1133">Transmembrane helix</keyword>
<dbReference type="AlphaFoldDB" id="A0A1U6GRZ6"/>
<organism evidence="3 4">
    <name type="scientific">Novosphingobium mathurense</name>
    <dbReference type="NCBI Taxonomy" id="428990"/>
    <lineage>
        <taxon>Bacteria</taxon>
        <taxon>Pseudomonadati</taxon>
        <taxon>Pseudomonadota</taxon>
        <taxon>Alphaproteobacteria</taxon>
        <taxon>Sphingomonadales</taxon>
        <taxon>Sphingomonadaceae</taxon>
        <taxon>Novosphingobium</taxon>
    </lineage>
</organism>
<evidence type="ECO:0000313" key="4">
    <source>
        <dbReference type="Proteomes" id="UP000190989"/>
    </source>
</evidence>
<feature type="transmembrane region" description="Helical" evidence="2">
    <location>
        <begin position="79"/>
        <end position="96"/>
    </location>
</feature>
<proteinExistence type="predicted"/>
<sequence>MPKKAWTAYFLAMMGGADRARRTWDGPAMKTFRSRIAVSLAAAAVLSMSATPVFARGYGDWGGYRHHHHGRGLDGGDVLAGLLIVGGIAAIASAASKSSKNKRVEEPYRYPGGPDYDAPEDRGYGNVPREERGNPRDYPEGARSNDSFDDMVASCADEIERGERRIDTVDNVARMGDRYSVEGRLEDGRDFACSIDRDGRVRSVAVDGHALI</sequence>
<dbReference type="Proteomes" id="UP000190989">
    <property type="component" value="Unassembled WGS sequence"/>
</dbReference>
<evidence type="ECO:0000313" key="3">
    <source>
        <dbReference type="EMBL" id="SLJ86190.1"/>
    </source>
</evidence>
<gene>
    <name evidence="3" type="ORF">SAMN06295987_101124</name>
</gene>
<dbReference type="STRING" id="428990.SAMN06295987_101124"/>
<feature type="region of interest" description="Disordered" evidence="1">
    <location>
        <begin position="100"/>
        <end position="147"/>
    </location>
</feature>
<dbReference type="RefSeq" id="WP_245828770.1">
    <property type="nucleotide sequence ID" value="NZ_FVZE01000001.1"/>
</dbReference>